<evidence type="ECO:0000259" key="2">
    <source>
        <dbReference type="Pfam" id="PF05099"/>
    </source>
</evidence>
<dbReference type="Proteomes" id="UP001500058">
    <property type="component" value="Unassembled WGS sequence"/>
</dbReference>
<dbReference type="EMBL" id="BAAATJ010000003">
    <property type="protein sequence ID" value="GAA2388141.1"/>
    <property type="molecule type" value="Genomic_DNA"/>
</dbReference>
<feature type="region of interest" description="Disordered" evidence="1">
    <location>
        <begin position="26"/>
        <end position="57"/>
    </location>
</feature>
<feature type="compositionally biased region" description="Gly residues" evidence="1">
    <location>
        <begin position="40"/>
        <end position="56"/>
    </location>
</feature>
<accession>A0ABP5UYA6</accession>
<comment type="caution">
    <text evidence="3">The sequence shown here is derived from an EMBL/GenBank/DDBJ whole genome shotgun (WGS) entry which is preliminary data.</text>
</comment>
<feature type="domain" description="Co-chaperone DjlA N-terminal" evidence="2">
    <location>
        <begin position="82"/>
        <end position="200"/>
    </location>
</feature>
<name>A0ABP5UYA6_9ACTN</name>
<dbReference type="InterPro" id="IPR029024">
    <property type="entry name" value="TerB-like"/>
</dbReference>
<evidence type="ECO:0000256" key="1">
    <source>
        <dbReference type="SAM" id="MobiDB-lite"/>
    </source>
</evidence>
<dbReference type="SUPFAM" id="SSF158682">
    <property type="entry name" value="TerB-like"/>
    <property type="match status" value="1"/>
</dbReference>
<protein>
    <submittedName>
        <fullName evidence="3">TerB family tellurite resistance protein</fullName>
    </submittedName>
</protein>
<gene>
    <name evidence="3" type="ORF">GCM10010420_09160</name>
</gene>
<reference evidence="4" key="1">
    <citation type="journal article" date="2019" name="Int. J. Syst. Evol. Microbiol.">
        <title>The Global Catalogue of Microorganisms (GCM) 10K type strain sequencing project: providing services to taxonomists for standard genome sequencing and annotation.</title>
        <authorList>
            <consortium name="The Broad Institute Genomics Platform"/>
            <consortium name="The Broad Institute Genome Sequencing Center for Infectious Disease"/>
            <person name="Wu L."/>
            <person name="Ma J."/>
        </authorList>
    </citation>
    <scope>NUCLEOTIDE SEQUENCE [LARGE SCALE GENOMIC DNA]</scope>
    <source>
        <strain evidence="4">JCM 6921</strain>
    </source>
</reference>
<sequence>MTRRAADEAEVAPVAMWDRIKDQAKNLQQSRGVQGPGARTPGGQGGGHGPGSGGGPRAQLVNMLKAQLSSVKTELKSGAYRDASMAMCALVAAADGQVDPAERQHVESMIVGNDVLQNFPADQLRQRFNKHLDRLLADFQAGRAEAMQEIAKVAKKPTEARAVIQTGIVIAGSDGYFAQAEQHVIREACAALGLRPEEFNV</sequence>
<dbReference type="Pfam" id="PF05099">
    <property type="entry name" value="TerB"/>
    <property type="match status" value="1"/>
</dbReference>
<keyword evidence="4" id="KW-1185">Reference proteome</keyword>
<proteinExistence type="predicted"/>
<evidence type="ECO:0000313" key="4">
    <source>
        <dbReference type="Proteomes" id="UP001500058"/>
    </source>
</evidence>
<dbReference type="Gene3D" id="1.10.3680.10">
    <property type="entry name" value="TerB-like"/>
    <property type="match status" value="1"/>
</dbReference>
<evidence type="ECO:0000313" key="3">
    <source>
        <dbReference type="EMBL" id="GAA2388141.1"/>
    </source>
</evidence>
<organism evidence="3 4">
    <name type="scientific">Streptomyces glaucosporus</name>
    <dbReference type="NCBI Taxonomy" id="284044"/>
    <lineage>
        <taxon>Bacteria</taxon>
        <taxon>Bacillati</taxon>
        <taxon>Actinomycetota</taxon>
        <taxon>Actinomycetes</taxon>
        <taxon>Kitasatosporales</taxon>
        <taxon>Streptomycetaceae</taxon>
        <taxon>Streptomyces</taxon>
    </lineage>
</organism>
<dbReference type="CDD" id="cd07176">
    <property type="entry name" value="terB"/>
    <property type="match status" value="1"/>
</dbReference>
<dbReference type="InterPro" id="IPR007791">
    <property type="entry name" value="DjlA_N"/>
</dbReference>